<accession>A0A4Z2GLM8</accession>
<dbReference type="EMBL" id="SRLO01000508">
    <property type="protein sequence ID" value="TNN53704.1"/>
    <property type="molecule type" value="Genomic_DNA"/>
</dbReference>
<protein>
    <submittedName>
        <fullName evidence="2">Uncharacterized protein</fullName>
    </submittedName>
</protein>
<sequence>MTWPRCPHRGEVKHVSPNPLEVCCETKGKAASSWINPLSLDARLHCLFFKVSLSRHVVVSSGTFLQTDARLQTRGISAQREGDIAGKERKRRARVKQSVG</sequence>
<evidence type="ECO:0000256" key="1">
    <source>
        <dbReference type="SAM" id="MobiDB-lite"/>
    </source>
</evidence>
<reference evidence="2 3" key="1">
    <citation type="submission" date="2019-03" db="EMBL/GenBank/DDBJ databases">
        <title>First draft genome of Liparis tanakae, snailfish: a comprehensive survey of snailfish specific genes.</title>
        <authorList>
            <person name="Kim W."/>
            <person name="Song I."/>
            <person name="Jeong J.-H."/>
            <person name="Kim D."/>
            <person name="Kim S."/>
            <person name="Ryu S."/>
            <person name="Song J.Y."/>
            <person name="Lee S.K."/>
        </authorList>
    </citation>
    <scope>NUCLEOTIDE SEQUENCE [LARGE SCALE GENOMIC DNA]</scope>
    <source>
        <tissue evidence="2">Muscle</tissue>
    </source>
</reference>
<organism evidence="2 3">
    <name type="scientific">Liparis tanakae</name>
    <name type="common">Tanaka's snailfish</name>
    <dbReference type="NCBI Taxonomy" id="230148"/>
    <lineage>
        <taxon>Eukaryota</taxon>
        <taxon>Metazoa</taxon>
        <taxon>Chordata</taxon>
        <taxon>Craniata</taxon>
        <taxon>Vertebrata</taxon>
        <taxon>Euteleostomi</taxon>
        <taxon>Actinopterygii</taxon>
        <taxon>Neopterygii</taxon>
        <taxon>Teleostei</taxon>
        <taxon>Neoteleostei</taxon>
        <taxon>Acanthomorphata</taxon>
        <taxon>Eupercaria</taxon>
        <taxon>Perciformes</taxon>
        <taxon>Cottioidei</taxon>
        <taxon>Cottales</taxon>
        <taxon>Liparidae</taxon>
        <taxon>Liparis</taxon>
    </lineage>
</organism>
<keyword evidence="3" id="KW-1185">Reference proteome</keyword>
<gene>
    <name evidence="2" type="ORF">EYF80_036110</name>
</gene>
<dbReference type="Proteomes" id="UP000314294">
    <property type="component" value="Unassembled WGS sequence"/>
</dbReference>
<dbReference type="AlphaFoldDB" id="A0A4Z2GLM8"/>
<feature type="compositionally biased region" description="Basic residues" evidence="1">
    <location>
        <begin position="88"/>
        <end position="100"/>
    </location>
</feature>
<feature type="region of interest" description="Disordered" evidence="1">
    <location>
        <begin position="80"/>
        <end position="100"/>
    </location>
</feature>
<evidence type="ECO:0000313" key="2">
    <source>
        <dbReference type="EMBL" id="TNN53704.1"/>
    </source>
</evidence>
<comment type="caution">
    <text evidence="2">The sequence shown here is derived from an EMBL/GenBank/DDBJ whole genome shotgun (WGS) entry which is preliminary data.</text>
</comment>
<evidence type="ECO:0000313" key="3">
    <source>
        <dbReference type="Proteomes" id="UP000314294"/>
    </source>
</evidence>
<name>A0A4Z2GLM8_9TELE</name>
<proteinExistence type="predicted"/>